<evidence type="ECO:0000256" key="3">
    <source>
        <dbReference type="ARBA" id="ARBA00010865"/>
    </source>
</evidence>
<name>A0A679JTN9_9HYPH</name>
<evidence type="ECO:0000256" key="14">
    <source>
        <dbReference type="ARBA" id="ARBA00026081"/>
    </source>
</evidence>
<comment type="similarity">
    <text evidence="3">Belongs to the ABC transporter superfamily. Outer membrane lipopolysaccharide export (TC 1.B.42) family.</text>
</comment>
<dbReference type="PANTHER" id="PTHR45772:SF10">
    <property type="entry name" value="LIPOPOLYSACCHARIDE EXPORT SYSTEM ATP-BINDING PROTEIN LPTB"/>
    <property type="match status" value="1"/>
</dbReference>
<dbReference type="SMART" id="SM00382">
    <property type="entry name" value="AAA"/>
    <property type="match status" value="1"/>
</dbReference>
<evidence type="ECO:0000256" key="9">
    <source>
        <dbReference type="ARBA" id="ARBA00022741"/>
    </source>
</evidence>
<dbReference type="GO" id="GO:0005524">
    <property type="term" value="F:ATP binding"/>
    <property type="evidence" value="ECO:0007669"/>
    <property type="project" value="UniProtKB-KW"/>
</dbReference>
<keyword evidence="8" id="KW-0997">Cell inner membrane</keyword>
<keyword evidence="6" id="KW-1003">Cell membrane</keyword>
<proteinExistence type="inferred from homology"/>
<accession>A0A679JTN9</accession>
<dbReference type="GO" id="GO:0055085">
    <property type="term" value="P:transmembrane transport"/>
    <property type="evidence" value="ECO:0007669"/>
    <property type="project" value="InterPro"/>
</dbReference>
<comment type="function">
    <text evidence="13">Part of the ABC transporter complex LptBFG involved in the translocation of lipopolysaccharide (LPS) from the inner membrane to the outer membrane. Probably responsible for energy coupling to the transport system.</text>
</comment>
<keyword evidence="12" id="KW-0472">Membrane</keyword>
<evidence type="ECO:0000256" key="7">
    <source>
        <dbReference type="ARBA" id="ARBA00022490"/>
    </source>
</evidence>
<evidence type="ECO:0000256" key="2">
    <source>
        <dbReference type="ARBA" id="ARBA00004515"/>
    </source>
</evidence>
<dbReference type="GO" id="GO:0005737">
    <property type="term" value="C:cytoplasm"/>
    <property type="evidence" value="ECO:0007669"/>
    <property type="project" value="UniProtKB-SubCell"/>
</dbReference>
<dbReference type="InterPro" id="IPR051120">
    <property type="entry name" value="ABC_AA/LPS_Transport"/>
</dbReference>
<evidence type="ECO:0000256" key="4">
    <source>
        <dbReference type="ARBA" id="ARBA00017803"/>
    </source>
</evidence>
<dbReference type="Pfam" id="PF12399">
    <property type="entry name" value="BCA_ABC_TP_C"/>
    <property type="match status" value="1"/>
</dbReference>
<dbReference type="InterPro" id="IPR003439">
    <property type="entry name" value="ABC_transporter-like_ATP-bd"/>
</dbReference>
<dbReference type="InterPro" id="IPR030921">
    <property type="entry name" value="LPS_export_LptB"/>
</dbReference>
<dbReference type="CDD" id="cd03218">
    <property type="entry name" value="ABC_YhbG"/>
    <property type="match status" value="1"/>
</dbReference>
<comment type="subcellular location">
    <subcellularLocation>
        <location evidence="2">Cell inner membrane</location>
        <topology evidence="2">Peripheral membrane protein</topology>
        <orientation evidence="2">Cytoplasmic side</orientation>
    </subcellularLocation>
    <subcellularLocation>
        <location evidence="1">Cytoplasm</location>
    </subcellularLocation>
</comment>
<keyword evidence="10 16" id="KW-0067">ATP-binding</keyword>
<feature type="domain" description="ABC transporter" evidence="15">
    <location>
        <begin position="61"/>
        <end position="293"/>
    </location>
</feature>
<dbReference type="PROSITE" id="PS50893">
    <property type="entry name" value="ABC_TRANSPORTER_2"/>
    <property type="match status" value="1"/>
</dbReference>
<dbReference type="FunFam" id="3.40.50.300:FF:000151">
    <property type="entry name" value="Lipopolysaccharide ABC transporter ATP-binding protein"/>
    <property type="match status" value="1"/>
</dbReference>
<dbReference type="Pfam" id="PF00005">
    <property type="entry name" value="ABC_tran"/>
    <property type="match status" value="1"/>
</dbReference>
<dbReference type="Gene3D" id="3.40.50.300">
    <property type="entry name" value="P-loop containing nucleotide triphosphate hydrolases"/>
    <property type="match status" value="1"/>
</dbReference>
<keyword evidence="16" id="KW-0378">Hydrolase</keyword>
<gene>
    <name evidence="16" type="primary">lptB_1</name>
    <name evidence="16" type="ORF">MBLL_01091</name>
</gene>
<dbReference type="GO" id="GO:0016887">
    <property type="term" value="F:ATP hydrolysis activity"/>
    <property type="evidence" value="ECO:0007669"/>
    <property type="project" value="InterPro"/>
</dbReference>
<keyword evidence="16" id="KW-0614">Plasmid</keyword>
<dbReference type="SUPFAM" id="SSF52540">
    <property type="entry name" value="P-loop containing nucleoside triphosphate hydrolases"/>
    <property type="match status" value="1"/>
</dbReference>
<evidence type="ECO:0000256" key="6">
    <source>
        <dbReference type="ARBA" id="ARBA00022475"/>
    </source>
</evidence>
<dbReference type="AlphaFoldDB" id="A0A679JTN9"/>
<protein>
    <recommendedName>
        <fullName evidence="4">Lipopolysaccharide export system ATP-binding protein LptB</fullName>
    </recommendedName>
</protein>
<evidence type="ECO:0000256" key="12">
    <source>
        <dbReference type="ARBA" id="ARBA00023136"/>
    </source>
</evidence>
<evidence type="ECO:0000256" key="5">
    <source>
        <dbReference type="ARBA" id="ARBA00022448"/>
    </source>
</evidence>
<dbReference type="InterPro" id="IPR003593">
    <property type="entry name" value="AAA+_ATPase"/>
</dbReference>
<dbReference type="GO" id="GO:0043190">
    <property type="term" value="C:ATP-binding cassette (ABC) transporter complex"/>
    <property type="evidence" value="ECO:0007669"/>
    <property type="project" value="InterPro"/>
</dbReference>
<evidence type="ECO:0000313" key="16">
    <source>
        <dbReference type="EMBL" id="CAA2138330.1"/>
    </source>
</evidence>
<dbReference type="EMBL" id="LR743510">
    <property type="protein sequence ID" value="CAA2138330.1"/>
    <property type="molecule type" value="Genomic_DNA"/>
</dbReference>
<evidence type="ECO:0000256" key="8">
    <source>
        <dbReference type="ARBA" id="ARBA00022519"/>
    </source>
</evidence>
<evidence type="ECO:0000256" key="11">
    <source>
        <dbReference type="ARBA" id="ARBA00022967"/>
    </source>
</evidence>
<comment type="subunit">
    <text evidence="14">Component of the lipopolysaccharide transport and assembly complex. The LptBFG transporter is composed of two ATP-binding proteins (LptB) and two transmembrane proteins (LptF and LptG).</text>
</comment>
<keyword evidence="7" id="KW-0963">Cytoplasm</keyword>
<dbReference type="PANTHER" id="PTHR45772">
    <property type="entry name" value="CONSERVED COMPONENT OF ABC TRANSPORTER FOR NATURAL AMINO ACIDS-RELATED"/>
    <property type="match status" value="1"/>
</dbReference>
<evidence type="ECO:0000256" key="13">
    <source>
        <dbReference type="ARBA" id="ARBA00024818"/>
    </source>
</evidence>
<keyword evidence="9" id="KW-0547">Nucleotide-binding</keyword>
<dbReference type="InterPro" id="IPR032823">
    <property type="entry name" value="BCA_ABC_TP_C"/>
</dbReference>
<sequence>MTSALPVAPAPDPISSRIADAAPAGAVRAPSLLSRLFRRGKGRAAGGEAGPSESGGGPGILHVEGLRKSYGARTVVHEAGLTVRNGEAVGLLGPNGAGKTTIFYMITGLVSADRGSISLDGLPITHLPMYQRARLGIGYLPQEASIFRGLSVEDNIRAVLEVVEPSRKERERKLDSLLEEFDIARLRKAPSIALSGGERRRCEIARALATSPSFMLLDEPFAGIDPIAVGDIQDLVKHLKQRGIGVLITDHNVRETLGLIDRAYIAHSGRILTEGTPEEIVANEDARRLYLGEGFRL</sequence>
<keyword evidence="5" id="KW-0813">Transport</keyword>
<organism evidence="16">
    <name type="scientific">Methylobacterium bullatum</name>
    <dbReference type="NCBI Taxonomy" id="570505"/>
    <lineage>
        <taxon>Bacteria</taxon>
        <taxon>Pseudomonadati</taxon>
        <taxon>Pseudomonadota</taxon>
        <taxon>Alphaproteobacteria</taxon>
        <taxon>Hyphomicrobiales</taxon>
        <taxon>Methylobacteriaceae</taxon>
        <taxon>Methylobacterium</taxon>
    </lineage>
</organism>
<dbReference type="InterPro" id="IPR027417">
    <property type="entry name" value="P-loop_NTPase"/>
</dbReference>
<geneLocation type="plasmid" evidence="16">
    <name>1</name>
</geneLocation>
<dbReference type="NCBIfam" id="TIGR04406">
    <property type="entry name" value="LPS_export_lptB"/>
    <property type="match status" value="1"/>
</dbReference>
<keyword evidence="11" id="KW-1278">Translocase</keyword>
<reference evidence="16" key="1">
    <citation type="submission" date="2019-12" db="EMBL/GenBank/DDBJ databases">
        <authorList>
            <person name="Cremers G."/>
        </authorList>
    </citation>
    <scope>NUCLEOTIDE SEQUENCE</scope>
    <source>
        <strain evidence="16">Mbul2</strain>
        <plasmid evidence="16">1</plasmid>
    </source>
</reference>
<evidence type="ECO:0000256" key="1">
    <source>
        <dbReference type="ARBA" id="ARBA00004496"/>
    </source>
</evidence>
<evidence type="ECO:0000259" key="15">
    <source>
        <dbReference type="PROSITE" id="PS50893"/>
    </source>
</evidence>
<evidence type="ECO:0000256" key="10">
    <source>
        <dbReference type="ARBA" id="ARBA00022840"/>
    </source>
</evidence>